<dbReference type="FunFam" id="3.40.50.300:FF:000572">
    <property type="entry name" value="Mitochondrial Rho GTPase"/>
    <property type="match status" value="1"/>
</dbReference>
<keyword evidence="5" id="KW-0479">Metal-binding</keyword>
<dbReference type="FunFam" id="3.40.50.300:FF:000553">
    <property type="entry name" value="Mitochondrial Rho GTPase"/>
    <property type="match status" value="1"/>
</dbReference>
<evidence type="ECO:0000256" key="1">
    <source>
        <dbReference type="ARBA" id="ARBA00003481"/>
    </source>
</evidence>
<comment type="subcellular location">
    <subcellularLocation>
        <location evidence="2 15">Mitochondrion outer membrane</location>
        <topology evidence="2 15">Single-pass type IV membrane protein</topology>
    </subcellularLocation>
</comment>
<dbReference type="EC" id="3.6.5.-" evidence="15"/>
<sequence>MATVRICICGDESVGKSSLLTSLVKDTFVTEKINDVLPPITLPPGLGTPDNITTTIVDTSPLPQERETLRKELRKCNVVLLIYSDHYSYERVALFWMPFFRSLGVNVPVVLCSNKSDLAPGTSTAQVIEDEMLPLMAEFKEIDSCIRTSAREHHNINEAFFLCQKAVTHPIAPIYDAKESHLRPAAVDALKRVFYLCDKDGDGLLDDREINDFQMKCFEKPLADTDLVNIKKSIQQSFEETFEVPYPVSEKGIDVRGFLLLNKMFAEKGRHETIWIILRKFHYSDSLSLKESFLHPKFDVPAFSSCELSPVGYRFFVDLFILHDKDNDGGLNDAELAALFAPTPGIPSAWIDSAFPGCTVRNEAGHITLQGWLAQWSMTTFEDPRTTLEYLAYLGFEMEGKGTTPALKVTKPRKMRNKPGRVERSVFLCYVLGAPASGKSALLNSFLSRPLNGTYHPTIKPRTAVNSVELPGGKQCYLILEELGELEPAILENQVKLDACDLLCFSYDSSDPDSFAYILDIRKRYPKLDAIPAVYAALKADKDSAVQRTELQPDVYCEQQKVPKPLHVSVGWASISEFFVHLAESATFPSQAFPRTEESKTDRTGLYIALGGSICTAIAVAWVWKRSMLSTA</sequence>
<evidence type="ECO:0000256" key="12">
    <source>
        <dbReference type="ARBA" id="ARBA00023128"/>
    </source>
</evidence>
<evidence type="ECO:0000256" key="14">
    <source>
        <dbReference type="ARBA" id="ARBA00023136"/>
    </source>
</evidence>
<evidence type="ECO:0000256" key="13">
    <source>
        <dbReference type="ARBA" id="ARBA00023134"/>
    </source>
</evidence>
<protein>
    <recommendedName>
        <fullName evidence="15">Mitochondrial Rho GTPase</fullName>
        <ecNumber evidence="15">3.6.5.-</ecNumber>
    </recommendedName>
</protein>
<evidence type="ECO:0000256" key="9">
    <source>
        <dbReference type="ARBA" id="ARBA00022801"/>
    </source>
</evidence>
<dbReference type="InterPro" id="IPR052266">
    <property type="entry name" value="Miro-EF-hand_domain"/>
</dbReference>
<dbReference type="CDD" id="cd01892">
    <property type="entry name" value="Miro2"/>
    <property type="match status" value="1"/>
</dbReference>
<reference evidence="20" key="1">
    <citation type="submission" date="2020-01" db="EMBL/GenBank/DDBJ databases">
        <authorList>
            <consortium name="DOE Joint Genome Institute"/>
            <person name="Haridas S."/>
            <person name="Albert R."/>
            <person name="Binder M."/>
            <person name="Bloem J."/>
            <person name="Labutti K."/>
            <person name="Salamov A."/>
            <person name="Andreopoulos B."/>
            <person name="Baker S.E."/>
            <person name="Barry K."/>
            <person name="Bills G."/>
            <person name="Bluhm B.H."/>
            <person name="Cannon C."/>
            <person name="Castanera R."/>
            <person name="Culley D.E."/>
            <person name="Daum C."/>
            <person name="Ezra D."/>
            <person name="Gonzalez J.B."/>
            <person name="Henrissat B."/>
            <person name="Kuo A."/>
            <person name="Liang C."/>
            <person name="Lipzen A."/>
            <person name="Lutzoni F."/>
            <person name="Magnuson J."/>
            <person name="Mondo S."/>
            <person name="Nolan M."/>
            <person name="Ohm R."/>
            <person name="Pangilinan J."/>
            <person name="Park H.-J."/>
            <person name="Ramirez L."/>
            <person name="Alfaro M."/>
            <person name="Sun H."/>
            <person name="Tritt A."/>
            <person name="Yoshinaga Y."/>
            <person name="Zwiers L.-H."/>
            <person name="Turgeon B.G."/>
            <person name="Goodwin S.B."/>
            <person name="Spatafora J.W."/>
            <person name="Crous P.W."/>
            <person name="Grigoriev I.V."/>
        </authorList>
    </citation>
    <scope>NUCLEOTIDE SEQUENCE</scope>
    <source>
        <strain evidence="20">CBS 342.82</strain>
    </source>
</reference>
<dbReference type="Proteomes" id="UP000504637">
    <property type="component" value="Unplaced"/>
</dbReference>
<keyword evidence="10 15" id="KW-0106">Calcium</keyword>
<dbReference type="PANTHER" id="PTHR46819:SF1">
    <property type="entry name" value="EF-HAND CALCIUM-BINDING DOMAIN-CONTAINING PROTEIN 7"/>
    <property type="match status" value="1"/>
</dbReference>
<keyword evidence="4 16" id="KW-0812">Transmembrane</keyword>
<feature type="transmembrane region" description="Helical" evidence="16">
    <location>
        <begin position="605"/>
        <end position="624"/>
    </location>
</feature>
<evidence type="ECO:0000256" key="6">
    <source>
        <dbReference type="ARBA" id="ARBA00022737"/>
    </source>
</evidence>
<evidence type="ECO:0000256" key="5">
    <source>
        <dbReference type="ARBA" id="ARBA00022723"/>
    </source>
</evidence>
<evidence type="ECO:0000313" key="20">
    <source>
        <dbReference type="RefSeq" id="XP_033460521.1"/>
    </source>
</evidence>
<keyword evidence="12 15" id="KW-0496">Mitochondrion</keyword>
<reference evidence="20" key="3">
    <citation type="submission" date="2025-08" db="UniProtKB">
        <authorList>
            <consortium name="RefSeq"/>
        </authorList>
    </citation>
    <scope>IDENTIFICATION</scope>
    <source>
        <strain evidence="20">CBS 342.82</strain>
    </source>
</reference>
<dbReference type="RefSeq" id="XP_033460521.1">
    <property type="nucleotide sequence ID" value="XM_033608427.1"/>
</dbReference>
<dbReference type="SMART" id="SM00175">
    <property type="entry name" value="RAB"/>
    <property type="match status" value="1"/>
</dbReference>
<dbReference type="PROSITE" id="PS00018">
    <property type="entry name" value="EF_HAND_1"/>
    <property type="match status" value="1"/>
</dbReference>
<evidence type="ECO:0000256" key="10">
    <source>
        <dbReference type="ARBA" id="ARBA00022837"/>
    </source>
</evidence>
<dbReference type="GO" id="GO:0005741">
    <property type="term" value="C:mitochondrial outer membrane"/>
    <property type="evidence" value="ECO:0007669"/>
    <property type="project" value="UniProtKB-SubCell"/>
</dbReference>
<dbReference type="Pfam" id="PF00071">
    <property type="entry name" value="Ras"/>
    <property type="match status" value="1"/>
</dbReference>
<dbReference type="InterPro" id="IPR011992">
    <property type="entry name" value="EF-hand-dom_pair"/>
</dbReference>
<dbReference type="PROSITE" id="PS51423">
    <property type="entry name" value="MIRO"/>
    <property type="match status" value="2"/>
</dbReference>
<dbReference type="FunFam" id="1.10.238.10:FF:000011">
    <property type="entry name" value="Mitochondrial Rho GTPase"/>
    <property type="match status" value="1"/>
</dbReference>
<feature type="domain" description="Miro" evidence="18">
    <location>
        <begin position="424"/>
        <end position="588"/>
    </location>
</feature>
<dbReference type="InterPro" id="IPR002048">
    <property type="entry name" value="EF_hand_dom"/>
</dbReference>
<evidence type="ECO:0000259" key="17">
    <source>
        <dbReference type="PROSITE" id="PS50222"/>
    </source>
</evidence>
<dbReference type="PRINTS" id="PR00449">
    <property type="entry name" value="RASTRNSFRMNG"/>
</dbReference>
<dbReference type="Gene3D" id="3.40.50.300">
    <property type="entry name" value="P-loop containing nucleotide triphosphate hydrolases"/>
    <property type="match status" value="2"/>
</dbReference>
<feature type="domain" description="EF-hand" evidence="17">
    <location>
        <begin position="185"/>
        <end position="220"/>
    </location>
</feature>
<dbReference type="SUPFAM" id="SSF52540">
    <property type="entry name" value="P-loop containing nucleoside triphosphate hydrolases"/>
    <property type="match status" value="2"/>
</dbReference>
<dbReference type="SMART" id="SM00174">
    <property type="entry name" value="RHO"/>
    <property type="match status" value="1"/>
</dbReference>
<dbReference type="InterPro" id="IPR018247">
    <property type="entry name" value="EF_Hand_1_Ca_BS"/>
</dbReference>
<comment type="similarity">
    <text evidence="3 15">Belongs to the mitochondrial Rho GTPase family.</text>
</comment>
<organism evidence="20">
    <name type="scientific">Dissoconium aciculare CBS 342.82</name>
    <dbReference type="NCBI Taxonomy" id="1314786"/>
    <lineage>
        <taxon>Eukaryota</taxon>
        <taxon>Fungi</taxon>
        <taxon>Dikarya</taxon>
        <taxon>Ascomycota</taxon>
        <taxon>Pezizomycotina</taxon>
        <taxon>Dothideomycetes</taxon>
        <taxon>Dothideomycetidae</taxon>
        <taxon>Mycosphaerellales</taxon>
        <taxon>Dissoconiaceae</taxon>
        <taxon>Dissoconium</taxon>
    </lineage>
</organism>
<evidence type="ECO:0000256" key="3">
    <source>
        <dbReference type="ARBA" id="ARBA00007981"/>
    </source>
</evidence>
<evidence type="ECO:0000256" key="15">
    <source>
        <dbReference type="PIRNR" id="PIRNR037488"/>
    </source>
</evidence>
<dbReference type="Pfam" id="PF08355">
    <property type="entry name" value="EF_assoc_1"/>
    <property type="match status" value="1"/>
</dbReference>
<name>A0A6J3M627_9PEZI</name>
<dbReference type="GeneID" id="54366227"/>
<comment type="function">
    <text evidence="1 15">Mitochondrial GTPase involved in mitochondrial trafficking. Probably involved in control of anterograde transport of mitochondria and their subcellular distribution.</text>
</comment>
<keyword evidence="8 15" id="KW-1000">Mitochondrion outer membrane</keyword>
<keyword evidence="19" id="KW-1185">Reference proteome</keyword>
<keyword evidence="11 16" id="KW-1133">Transmembrane helix</keyword>
<dbReference type="FunFam" id="1.10.238.10:FF:000127">
    <property type="entry name" value="Mitochondrial Rho GTPase"/>
    <property type="match status" value="1"/>
</dbReference>
<keyword evidence="9 15" id="KW-0378">Hydrolase</keyword>
<dbReference type="Gene3D" id="1.10.238.10">
    <property type="entry name" value="EF-hand"/>
    <property type="match status" value="2"/>
</dbReference>
<keyword evidence="6" id="KW-0677">Repeat</keyword>
<dbReference type="AlphaFoldDB" id="A0A6J3M627"/>
<dbReference type="GO" id="GO:0005509">
    <property type="term" value="F:calcium ion binding"/>
    <property type="evidence" value="ECO:0007669"/>
    <property type="project" value="InterPro"/>
</dbReference>
<keyword evidence="13 15" id="KW-0342">GTP-binding</keyword>
<proteinExistence type="inferred from homology"/>
<dbReference type="SUPFAM" id="SSF47473">
    <property type="entry name" value="EF-hand"/>
    <property type="match status" value="1"/>
</dbReference>
<evidence type="ECO:0000256" key="16">
    <source>
        <dbReference type="SAM" id="Phobius"/>
    </source>
</evidence>
<dbReference type="InterPro" id="IPR013567">
    <property type="entry name" value="EF_hand_assoc_2"/>
</dbReference>
<feature type="domain" description="Miro" evidence="18">
    <location>
        <begin position="1"/>
        <end position="169"/>
    </location>
</feature>
<reference evidence="20" key="2">
    <citation type="submission" date="2020-04" db="EMBL/GenBank/DDBJ databases">
        <authorList>
            <consortium name="NCBI Genome Project"/>
        </authorList>
    </citation>
    <scope>NUCLEOTIDE SEQUENCE</scope>
    <source>
        <strain evidence="20">CBS 342.82</strain>
    </source>
</reference>
<evidence type="ECO:0000256" key="2">
    <source>
        <dbReference type="ARBA" id="ARBA00004200"/>
    </source>
</evidence>
<evidence type="ECO:0000256" key="11">
    <source>
        <dbReference type="ARBA" id="ARBA00022989"/>
    </source>
</evidence>
<gene>
    <name evidence="20" type="ORF">K489DRAFT_430888</name>
</gene>
<evidence type="ECO:0000259" key="18">
    <source>
        <dbReference type="PROSITE" id="PS51423"/>
    </source>
</evidence>
<dbReference type="InterPro" id="IPR013566">
    <property type="entry name" value="EF_hand_assoc_1"/>
</dbReference>
<evidence type="ECO:0000256" key="7">
    <source>
        <dbReference type="ARBA" id="ARBA00022741"/>
    </source>
</evidence>
<dbReference type="InterPro" id="IPR021181">
    <property type="entry name" value="Miro"/>
</dbReference>
<evidence type="ECO:0000313" key="19">
    <source>
        <dbReference type="Proteomes" id="UP000504637"/>
    </source>
</evidence>
<dbReference type="GO" id="GO:0005525">
    <property type="term" value="F:GTP binding"/>
    <property type="evidence" value="ECO:0007669"/>
    <property type="project" value="UniProtKB-KW"/>
</dbReference>
<dbReference type="PIRSF" id="PIRSF037488">
    <property type="entry name" value="Mt_Rho_GTPase"/>
    <property type="match status" value="1"/>
</dbReference>
<dbReference type="PROSITE" id="PS50222">
    <property type="entry name" value="EF_HAND_2"/>
    <property type="match status" value="1"/>
</dbReference>
<dbReference type="OrthoDB" id="10020961at2759"/>
<evidence type="ECO:0000256" key="8">
    <source>
        <dbReference type="ARBA" id="ARBA00022787"/>
    </source>
</evidence>
<evidence type="ECO:0000256" key="4">
    <source>
        <dbReference type="ARBA" id="ARBA00022692"/>
    </source>
</evidence>
<dbReference type="InterPro" id="IPR001806">
    <property type="entry name" value="Small_GTPase"/>
</dbReference>
<dbReference type="PANTHER" id="PTHR46819">
    <property type="entry name" value="EF-HAND CALCIUM-BINDING DOMAIN-CONTAINING PROTEIN 7"/>
    <property type="match status" value="1"/>
</dbReference>
<dbReference type="GO" id="GO:0007005">
    <property type="term" value="P:mitochondrion organization"/>
    <property type="evidence" value="ECO:0007669"/>
    <property type="project" value="InterPro"/>
</dbReference>
<accession>A0A6J3M627</accession>
<dbReference type="InterPro" id="IPR027417">
    <property type="entry name" value="P-loop_NTPase"/>
</dbReference>
<dbReference type="GO" id="GO:0003924">
    <property type="term" value="F:GTPase activity"/>
    <property type="evidence" value="ECO:0007669"/>
    <property type="project" value="InterPro"/>
</dbReference>
<dbReference type="Pfam" id="PF08356">
    <property type="entry name" value="EF_assoc_2"/>
    <property type="match status" value="1"/>
</dbReference>
<dbReference type="SMART" id="SM00173">
    <property type="entry name" value="RAS"/>
    <property type="match status" value="1"/>
</dbReference>
<keyword evidence="7 15" id="KW-0547">Nucleotide-binding</keyword>
<dbReference type="InterPro" id="IPR020860">
    <property type="entry name" value="MIRO_dom"/>
</dbReference>
<keyword evidence="14 15" id="KW-0472">Membrane</keyword>